<evidence type="ECO:0000256" key="2">
    <source>
        <dbReference type="ARBA" id="ARBA00022679"/>
    </source>
</evidence>
<dbReference type="Pfam" id="PF13649">
    <property type="entry name" value="Methyltransf_25"/>
    <property type="match status" value="1"/>
</dbReference>
<feature type="domain" description="Methyltransferase" evidence="3">
    <location>
        <begin position="34"/>
        <end position="123"/>
    </location>
</feature>
<dbReference type="CDD" id="cd02440">
    <property type="entry name" value="AdoMet_MTases"/>
    <property type="match status" value="1"/>
</dbReference>
<keyword evidence="1 4" id="KW-0489">Methyltransferase</keyword>
<dbReference type="RefSeq" id="WP_150684613.1">
    <property type="nucleotide sequence ID" value="NZ_CABPSI010000003.1"/>
</dbReference>
<dbReference type="EMBL" id="CABPSI010000003">
    <property type="protein sequence ID" value="VVE16119.1"/>
    <property type="molecule type" value="Genomic_DNA"/>
</dbReference>
<dbReference type="Proteomes" id="UP000333828">
    <property type="component" value="Unassembled WGS sequence"/>
</dbReference>
<evidence type="ECO:0000256" key="1">
    <source>
        <dbReference type="ARBA" id="ARBA00022603"/>
    </source>
</evidence>
<evidence type="ECO:0000313" key="4">
    <source>
        <dbReference type="EMBL" id="VVE16119.1"/>
    </source>
</evidence>
<dbReference type="AlphaFoldDB" id="A0A5E4VX63"/>
<reference evidence="4 5" key="1">
    <citation type="submission" date="2019-08" db="EMBL/GenBank/DDBJ databases">
        <authorList>
            <person name="Peeters C."/>
        </authorList>
    </citation>
    <scope>NUCLEOTIDE SEQUENCE [LARGE SCALE GENOMIC DNA]</scope>
    <source>
        <strain evidence="4 5">LMG 31115</strain>
    </source>
</reference>
<accession>A0A5E4VX63</accession>
<dbReference type="PANTHER" id="PTHR43861">
    <property type="entry name" value="TRANS-ACONITATE 2-METHYLTRANSFERASE-RELATED"/>
    <property type="match status" value="1"/>
</dbReference>
<evidence type="ECO:0000259" key="3">
    <source>
        <dbReference type="Pfam" id="PF13649"/>
    </source>
</evidence>
<proteinExistence type="predicted"/>
<dbReference type="GO" id="GO:0032259">
    <property type="term" value="P:methylation"/>
    <property type="evidence" value="ECO:0007669"/>
    <property type="project" value="UniProtKB-KW"/>
</dbReference>
<dbReference type="Gene3D" id="3.40.50.150">
    <property type="entry name" value="Vaccinia Virus protein VP39"/>
    <property type="match status" value="1"/>
</dbReference>
<name>A0A5E4VX63_9BURK</name>
<dbReference type="PANTHER" id="PTHR43861:SF1">
    <property type="entry name" value="TRANS-ACONITATE 2-METHYLTRANSFERASE"/>
    <property type="match status" value="1"/>
</dbReference>
<dbReference type="GO" id="GO:0030798">
    <property type="term" value="F:trans-aconitate 2-methyltransferase activity"/>
    <property type="evidence" value="ECO:0007669"/>
    <property type="project" value="UniProtKB-EC"/>
</dbReference>
<dbReference type="SUPFAM" id="SSF53335">
    <property type="entry name" value="S-adenosyl-L-methionine-dependent methyltransferases"/>
    <property type="match status" value="1"/>
</dbReference>
<keyword evidence="2 4" id="KW-0808">Transferase</keyword>
<dbReference type="InterPro" id="IPR041698">
    <property type="entry name" value="Methyltransf_25"/>
</dbReference>
<dbReference type="NCBIfam" id="NF002463">
    <property type="entry name" value="PRK01683.1"/>
    <property type="match status" value="1"/>
</dbReference>
<dbReference type="InterPro" id="IPR023149">
    <property type="entry name" value="Trans_acon_MeTrfase_C"/>
</dbReference>
<evidence type="ECO:0000313" key="5">
    <source>
        <dbReference type="Proteomes" id="UP000333828"/>
    </source>
</evidence>
<dbReference type="InterPro" id="IPR029063">
    <property type="entry name" value="SAM-dependent_MTases_sf"/>
</dbReference>
<dbReference type="EC" id="2.1.1.144" evidence="4"/>
<gene>
    <name evidence="4" type="primary">tam</name>
    <name evidence="4" type="ORF">PIN31115_02883</name>
</gene>
<organism evidence="4 5">
    <name type="scientific">Pandoraea iniqua</name>
    <dbReference type="NCBI Taxonomy" id="2508288"/>
    <lineage>
        <taxon>Bacteria</taxon>
        <taxon>Pseudomonadati</taxon>
        <taxon>Pseudomonadota</taxon>
        <taxon>Betaproteobacteria</taxon>
        <taxon>Burkholderiales</taxon>
        <taxon>Burkholderiaceae</taxon>
        <taxon>Pandoraea</taxon>
    </lineage>
</organism>
<protein>
    <submittedName>
        <fullName evidence="4">Trans-aconitate 2-methyltransferase</fullName>
        <ecNumber evidence="4">2.1.1.144</ecNumber>
    </submittedName>
</protein>
<dbReference type="Gene3D" id="1.10.150.290">
    <property type="entry name" value="S-adenosyl-L-methionine-dependent methyltransferases"/>
    <property type="match status" value="1"/>
</dbReference>
<keyword evidence="5" id="KW-1185">Reference proteome</keyword>
<sequence length="256" mass="28406">MTWSSKQYSQFERERTRPVRDLLSAVPTTEATFVVDLGCGPGNSTEVLIERFPTADVLGLDNSPDMVEAARKRLPTIRFELADIDTWQAAAPCDVILANAVFQWVPDHAHILPKIASMLAPGGSFALQMPGNLDEPAHRLMREVAAASAWADKLQRAAATRAPLPDAIWYYTRLRTVASQVDIWRTTYHHILTGGSSAVVEWFKGSGLRPYLDALTETERIDFLGQYEARIAEAYPALPDGTVVLPFPRLFIVATR</sequence>